<sequence length="114" mass="12821">MPIILLPDLPNEILALIGRYLLAESLRALTLTYRYLFLVSQPELVHFDAEALAWGWTPLSLAARHGHTAVVELLLYNPRKDPNQRDQRGETALFWAAIYGKAPIVTSTIILTLV</sequence>
<protein>
    <submittedName>
        <fullName evidence="1">Uncharacterized protein</fullName>
    </submittedName>
</protein>
<reference evidence="1" key="1">
    <citation type="submission" date="2020-04" db="EMBL/GenBank/DDBJ databases">
        <authorList>
            <person name="Broberg M."/>
        </authorList>
    </citation>
    <scope>NUCLEOTIDE SEQUENCE</scope>
</reference>
<evidence type="ECO:0000313" key="2">
    <source>
        <dbReference type="Proteomes" id="UP000836387"/>
    </source>
</evidence>
<dbReference type="Proteomes" id="UP000836387">
    <property type="component" value="Unassembled WGS sequence"/>
</dbReference>
<dbReference type="EMBL" id="CADEHS020000493">
    <property type="protein sequence ID" value="CAG9952422.1"/>
    <property type="molecule type" value="Genomic_DNA"/>
</dbReference>
<reference evidence="1" key="2">
    <citation type="submission" date="2021-10" db="EMBL/GenBank/DDBJ databases">
        <authorList>
            <person name="Piombo E."/>
        </authorList>
    </citation>
    <scope>NUCLEOTIDE SEQUENCE</scope>
</reference>
<gene>
    <name evidence="1" type="ORF">CRV2_00019545</name>
</gene>
<accession>A0ACA9UH74</accession>
<organism evidence="1 2">
    <name type="scientific">Clonostachys rosea f. rosea IK726</name>
    <dbReference type="NCBI Taxonomy" id="1349383"/>
    <lineage>
        <taxon>Eukaryota</taxon>
        <taxon>Fungi</taxon>
        <taxon>Dikarya</taxon>
        <taxon>Ascomycota</taxon>
        <taxon>Pezizomycotina</taxon>
        <taxon>Sordariomycetes</taxon>
        <taxon>Hypocreomycetidae</taxon>
        <taxon>Hypocreales</taxon>
        <taxon>Bionectriaceae</taxon>
        <taxon>Clonostachys</taxon>
    </lineage>
</organism>
<name>A0ACA9UH74_BIOOC</name>
<evidence type="ECO:0000313" key="1">
    <source>
        <dbReference type="EMBL" id="CAG9952422.1"/>
    </source>
</evidence>
<keyword evidence="2" id="KW-1185">Reference proteome</keyword>
<proteinExistence type="predicted"/>
<comment type="caution">
    <text evidence="1">The sequence shown here is derived from an EMBL/GenBank/DDBJ whole genome shotgun (WGS) entry which is preliminary data.</text>
</comment>